<evidence type="ECO:0000313" key="6">
    <source>
        <dbReference type="Proteomes" id="UP000271087"/>
    </source>
</evidence>
<sequence length="413" mass="47539">VTVEFDENACMYHVKRNKTMELKDPTKYPIVAASDIGLHFFILLPSTHRTQFLTGTAVLCFKNFSCSENVYWKSNSTCLDTGSYVRITVCDGLIQGPEPIKITDMDLEYNVECKHDFLKSFGGISRKLGLIVGGTDTSLVHVYCNNPYDEPIQNRFKEVKYLTYLTLYFNTDKSVERRGFRLEYSFSGFEDGRSPQDYPNHAYCLRDISVPFGYHVALDFNRSDVQQSDDCSKDYVKTAKLGHSNSNIRHNLVLEFFWAMAAVEGYSFLFDHEEELKKICGVWHYFSTDPLLMILPHYPCFYLNEDMECNYLIEPDGTLIITLRILVLELDPYIHDCNRQSRNTDFVQLRDISAKRVIDMLCGNRDISNEIAPLSVKRPVGVRFVSNASIFENHLNHSKNRCGFKISYALSSN</sequence>
<evidence type="ECO:0000313" key="7">
    <source>
        <dbReference type="WBParaSite" id="nOo.2.0.1.t10031-RA"/>
    </source>
</evidence>
<organism evidence="7">
    <name type="scientific">Onchocerca ochengi</name>
    <name type="common">Filarial nematode worm</name>
    <dbReference type="NCBI Taxonomy" id="42157"/>
    <lineage>
        <taxon>Eukaryota</taxon>
        <taxon>Metazoa</taxon>
        <taxon>Ecdysozoa</taxon>
        <taxon>Nematoda</taxon>
        <taxon>Chromadorea</taxon>
        <taxon>Rhabditida</taxon>
        <taxon>Spirurina</taxon>
        <taxon>Spiruromorpha</taxon>
        <taxon>Filarioidea</taxon>
        <taxon>Onchocercidae</taxon>
        <taxon>Onchocerca</taxon>
    </lineage>
</organism>
<keyword evidence="2" id="KW-1015">Disulfide bond</keyword>
<reference evidence="5 6" key="2">
    <citation type="submission" date="2018-08" db="EMBL/GenBank/DDBJ databases">
        <authorList>
            <person name="Laetsch R D."/>
            <person name="Stevens L."/>
            <person name="Kumar S."/>
            <person name="Blaxter L. M."/>
        </authorList>
    </citation>
    <scope>NUCLEOTIDE SEQUENCE [LARGE SCALE GENOMIC DNA]</scope>
</reference>
<dbReference type="SUPFAM" id="SSF49854">
    <property type="entry name" value="Spermadhesin, CUB domain"/>
    <property type="match status" value="3"/>
</dbReference>
<dbReference type="InterPro" id="IPR035914">
    <property type="entry name" value="Sperma_CUB_dom_sf"/>
</dbReference>
<feature type="domain" description="CUB" evidence="4">
    <location>
        <begin position="66"/>
        <end position="187"/>
    </location>
</feature>
<dbReference type="CDD" id="cd00041">
    <property type="entry name" value="CUB"/>
    <property type="match status" value="1"/>
</dbReference>
<dbReference type="PANTHER" id="PTHR24251:SF50">
    <property type="entry name" value="ATTRACTIN-LIKE 1A"/>
    <property type="match status" value="1"/>
</dbReference>
<evidence type="ECO:0000256" key="2">
    <source>
        <dbReference type="ARBA" id="ARBA00023157"/>
    </source>
</evidence>
<evidence type="ECO:0000256" key="3">
    <source>
        <dbReference type="PROSITE-ProRule" id="PRU00059"/>
    </source>
</evidence>
<comment type="caution">
    <text evidence="3">Lacks conserved residue(s) required for the propagation of feature annotation.</text>
</comment>
<dbReference type="Pfam" id="PF00431">
    <property type="entry name" value="CUB"/>
    <property type="match status" value="1"/>
</dbReference>
<keyword evidence="1" id="KW-0677">Repeat</keyword>
<evidence type="ECO:0000256" key="1">
    <source>
        <dbReference type="ARBA" id="ARBA00022737"/>
    </source>
</evidence>
<reference evidence="7" key="1">
    <citation type="submission" date="2016-06" db="UniProtKB">
        <authorList>
            <consortium name="WormBaseParasite"/>
        </authorList>
    </citation>
    <scope>IDENTIFICATION</scope>
</reference>
<dbReference type="Proteomes" id="UP000271087">
    <property type="component" value="Unassembled WGS sequence"/>
</dbReference>
<dbReference type="OrthoDB" id="5863188at2759"/>
<dbReference type="AlphaFoldDB" id="A0A182EPH3"/>
<feature type="domain" description="CUB" evidence="4">
    <location>
        <begin position="280"/>
        <end position="411"/>
    </location>
</feature>
<proteinExistence type="predicted"/>
<dbReference type="STRING" id="42157.A0A182EPH3"/>
<accession>A0A182EPH3</accession>
<evidence type="ECO:0000313" key="5">
    <source>
        <dbReference type="EMBL" id="VDM93747.1"/>
    </source>
</evidence>
<dbReference type="Gene3D" id="2.60.120.290">
    <property type="entry name" value="Spermadhesin, CUB domain"/>
    <property type="match status" value="3"/>
</dbReference>
<dbReference type="WBParaSite" id="nOo.2.0.1.t10031-RA">
    <property type="protein sequence ID" value="nOo.2.0.1.t10031-RA"/>
    <property type="gene ID" value="nOo.2.0.1.g10031"/>
</dbReference>
<keyword evidence="6" id="KW-1185">Reference proteome</keyword>
<dbReference type="EMBL" id="UYRW01005359">
    <property type="protein sequence ID" value="VDM93747.1"/>
    <property type="molecule type" value="Genomic_DNA"/>
</dbReference>
<dbReference type="PROSITE" id="PS01180">
    <property type="entry name" value="CUB"/>
    <property type="match status" value="2"/>
</dbReference>
<dbReference type="InterPro" id="IPR000859">
    <property type="entry name" value="CUB_dom"/>
</dbReference>
<protein>
    <submittedName>
        <fullName evidence="7">CUB domain-containing protein</fullName>
    </submittedName>
</protein>
<gene>
    <name evidence="5" type="ORF">NOO_LOCUS10031</name>
</gene>
<evidence type="ECO:0000259" key="4">
    <source>
        <dbReference type="PROSITE" id="PS01180"/>
    </source>
</evidence>
<dbReference type="PANTHER" id="PTHR24251">
    <property type="entry name" value="OVOCHYMASE-RELATED"/>
    <property type="match status" value="1"/>
</dbReference>
<name>A0A182EPH3_ONCOC</name>